<gene>
    <name evidence="1" type="ORF">crov006</name>
</gene>
<proteinExistence type="predicted"/>
<evidence type="ECO:0000313" key="2">
    <source>
        <dbReference type="Proteomes" id="UP000029781"/>
    </source>
</evidence>
<dbReference type="EMBL" id="GU244497">
    <property type="protein sequence ID" value="ADO67039.1"/>
    <property type="molecule type" value="Genomic_DNA"/>
</dbReference>
<protein>
    <submittedName>
        <fullName evidence="1">Uncharacterized protein</fullName>
    </submittedName>
</protein>
<accession>E3T4C6</accession>
<evidence type="ECO:0000313" key="1">
    <source>
        <dbReference type="EMBL" id="ADO67039.1"/>
    </source>
</evidence>
<dbReference type="GeneID" id="9887408"/>
<dbReference type="KEGG" id="vg:9887408"/>
<name>E3T4C6_CROVB</name>
<dbReference type="Proteomes" id="UP000029781">
    <property type="component" value="Segment"/>
</dbReference>
<dbReference type="RefSeq" id="YP_003969638.1">
    <property type="nucleotide sequence ID" value="NC_014637.1"/>
</dbReference>
<sequence length="135" mass="15773">MKYQNKYIVSRLTSKNINSSNTNLVIKCIDDNVNSKINLSYVNNEDIIVDNTPNLSARTYATIVIQIKDNNNVQSFKISKKRQLKLASDFNKFLEDNRTKYNSLFLTNYRESKCLARKRISFDLVYTIIKYLLSN</sequence>
<organism evidence="1 2">
    <name type="scientific">Cafeteria roenbergensis virus (strain BV-PW1)</name>
    <name type="common">CroV</name>
    <dbReference type="NCBI Taxonomy" id="693272"/>
    <lineage>
        <taxon>Viruses</taxon>
        <taxon>Varidnaviria</taxon>
        <taxon>Bamfordvirae</taxon>
        <taxon>Nucleocytoviricota</taxon>
        <taxon>Megaviricetes</taxon>
        <taxon>Imitervirales</taxon>
        <taxon>Mimiviridae</taxon>
        <taxon>Aliimimivirinae</taxon>
        <taxon>Rheavirus</taxon>
        <taxon>Rheavirus sinusmexicani</taxon>
    </lineage>
</organism>
<keyword evidence="2" id="KW-1185">Reference proteome</keyword>
<organismHost>
    <name type="scientific">Cafeteria roenbergensis</name>
    <name type="common">Marine flagellate</name>
    <dbReference type="NCBI Taxonomy" id="33653"/>
</organismHost>
<reference evidence="1 2" key="1">
    <citation type="journal article" date="2010" name="Proc. Natl. Acad. Sci. U.S.A.">
        <title>Giant virus with a remarkable complement of genes infects marine zooplankton.</title>
        <authorList>
            <person name="Fischer M.G."/>
            <person name="Allen M.J."/>
            <person name="Wilson W.H."/>
            <person name="Suttle C.A."/>
        </authorList>
    </citation>
    <scope>NUCLEOTIDE SEQUENCE [LARGE SCALE GENOMIC DNA]</scope>
    <source>
        <strain evidence="1 2">BV-PW1</strain>
    </source>
</reference>